<dbReference type="InterPro" id="IPR050231">
    <property type="entry name" value="Iron_ascorbate_oxido_reductase"/>
</dbReference>
<feature type="domain" description="Fe2OG dioxygenase" evidence="3">
    <location>
        <begin position="211"/>
        <end position="342"/>
    </location>
</feature>
<dbReference type="GeneID" id="27343359"/>
<protein>
    <recommendedName>
        <fullName evidence="3">Fe2OG dioxygenase domain-containing protein</fullName>
    </recommendedName>
</protein>
<dbReference type="Pfam" id="PF14226">
    <property type="entry name" value="DIOX_N"/>
    <property type="match status" value="1"/>
</dbReference>
<accession>A0A0D2CRQ6</accession>
<dbReference type="OrthoDB" id="288590at2759"/>
<keyword evidence="5" id="KW-1185">Reference proteome</keyword>
<dbReference type="InterPro" id="IPR026992">
    <property type="entry name" value="DIOX_N"/>
</dbReference>
<reference evidence="4 5" key="1">
    <citation type="submission" date="2015-01" db="EMBL/GenBank/DDBJ databases">
        <title>The Genome Sequence of Cladophialophora immunda CBS83496.</title>
        <authorList>
            <consortium name="The Broad Institute Genomics Platform"/>
            <person name="Cuomo C."/>
            <person name="de Hoog S."/>
            <person name="Gorbushina A."/>
            <person name="Stielow B."/>
            <person name="Teixiera M."/>
            <person name="Abouelleil A."/>
            <person name="Chapman S.B."/>
            <person name="Priest M."/>
            <person name="Young S.K."/>
            <person name="Wortman J."/>
            <person name="Nusbaum C."/>
            <person name="Birren B."/>
        </authorList>
    </citation>
    <scope>NUCLEOTIDE SEQUENCE [LARGE SCALE GENOMIC DNA]</scope>
    <source>
        <strain evidence="4 5">CBS 83496</strain>
    </source>
</reference>
<proteinExistence type="inferred from homology"/>
<dbReference type="HOGENOM" id="CLU_010119_6_2_1"/>
<dbReference type="SUPFAM" id="SSF51197">
    <property type="entry name" value="Clavaminate synthase-like"/>
    <property type="match status" value="1"/>
</dbReference>
<name>A0A0D2CRQ6_9EURO</name>
<evidence type="ECO:0000259" key="3">
    <source>
        <dbReference type="PROSITE" id="PS51471"/>
    </source>
</evidence>
<dbReference type="GO" id="GO:0044283">
    <property type="term" value="P:small molecule biosynthetic process"/>
    <property type="evidence" value="ECO:0007669"/>
    <property type="project" value="UniProtKB-ARBA"/>
</dbReference>
<comment type="similarity">
    <text evidence="1 2">Belongs to the iron/ascorbate-dependent oxidoreductase family.</text>
</comment>
<dbReference type="STRING" id="569365.A0A0D2CRQ6"/>
<dbReference type="RefSeq" id="XP_016252851.1">
    <property type="nucleotide sequence ID" value="XM_016390949.1"/>
</dbReference>
<dbReference type="InterPro" id="IPR005123">
    <property type="entry name" value="Oxoglu/Fe-dep_dioxygenase_dom"/>
</dbReference>
<dbReference type="AlphaFoldDB" id="A0A0D2CRQ6"/>
<dbReference type="PANTHER" id="PTHR47990">
    <property type="entry name" value="2-OXOGLUTARATE (2OG) AND FE(II)-DEPENDENT OXYGENASE SUPERFAMILY PROTEIN-RELATED"/>
    <property type="match status" value="1"/>
</dbReference>
<keyword evidence="2" id="KW-0479">Metal-binding</keyword>
<dbReference type="Gene3D" id="2.60.120.330">
    <property type="entry name" value="B-lactam Antibiotic, Isopenicillin N Synthase, Chain"/>
    <property type="match status" value="1"/>
</dbReference>
<keyword evidence="2" id="KW-0560">Oxidoreductase</keyword>
<organism evidence="4 5">
    <name type="scientific">Cladophialophora immunda</name>
    <dbReference type="NCBI Taxonomy" id="569365"/>
    <lineage>
        <taxon>Eukaryota</taxon>
        <taxon>Fungi</taxon>
        <taxon>Dikarya</taxon>
        <taxon>Ascomycota</taxon>
        <taxon>Pezizomycotina</taxon>
        <taxon>Eurotiomycetes</taxon>
        <taxon>Chaetothyriomycetidae</taxon>
        <taxon>Chaetothyriales</taxon>
        <taxon>Herpotrichiellaceae</taxon>
        <taxon>Cladophialophora</taxon>
    </lineage>
</organism>
<dbReference type="GO" id="GO:0046872">
    <property type="term" value="F:metal ion binding"/>
    <property type="evidence" value="ECO:0007669"/>
    <property type="project" value="UniProtKB-KW"/>
</dbReference>
<dbReference type="Pfam" id="PF03171">
    <property type="entry name" value="2OG-FeII_Oxy"/>
    <property type="match status" value="1"/>
</dbReference>
<dbReference type="InterPro" id="IPR044861">
    <property type="entry name" value="IPNS-like_FE2OG_OXY"/>
</dbReference>
<dbReference type="PROSITE" id="PS51471">
    <property type="entry name" value="FE2OG_OXY"/>
    <property type="match status" value="1"/>
</dbReference>
<dbReference type="Proteomes" id="UP000054466">
    <property type="component" value="Unassembled WGS sequence"/>
</dbReference>
<evidence type="ECO:0000256" key="1">
    <source>
        <dbReference type="ARBA" id="ARBA00008056"/>
    </source>
</evidence>
<evidence type="ECO:0000256" key="2">
    <source>
        <dbReference type="RuleBase" id="RU003682"/>
    </source>
</evidence>
<dbReference type="GO" id="GO:0016491">
    <property type="term" value="F:oxidoreductase activity"/>
    <property type="evidence" value="ECO:0007669"/>
    <property type="project" value="UniProtKB-KW"/>
</dbReference>
<dbReference type="VEuPathDB" id="FungiDB:PV07_04165"/>
<dbReference type="EMBL" id="KN847041">
    <property type="protein sequence ID" value="KIW32635.1"/>
    <property type="molecule type" value="Genomic_DNA"/>
</dbReference>
<evidence type="ECO:0000313" key="5">
    <source>
        <dbReference type="Proteomes" id="UP000054466"/>
    </source>
</evidence>
<evidence type="ECO:0000313" key="4">
    <source>
        <dbReference type="EMBL" id="KIW32635.1"/>
    </source>
</evidence>
<keyword evidence="2" id="KW-0408">Iron</keyword>
<sequence>MKQTPGSTTPRATVATFSTVTMPAVSVANGAAPAAESSIDLPLFDISHESSELGREIVQAAAKHGFLWISGSPSSSSANDGDQGSYDLDAATVQNVFDIGSRFFKGASGAEKAACKITKNRGFVDMKVENLDPQSHARGDFKQCFNLAEPDPDTCAWRQPLPPQFSESAADAALRDFHARCRAVATRVLRLIALGLGIEDADWFVKSHEKSPYTVRMLYYPQLPAGTDYRADADIRAGAHSDYGSITLLFTRPGQPGLEILQDDGNWARVPISPPGYHDPDFPPIVVNIGDLLQFWTNGLLKSTVHRVVLVEEEQPLEQRPSASTAAALGTDRYSIAVFVQPADETVLVPVPSRAVSERAAAFQKVQIGSGGGSATAETLGQTTAGEHLLGRLRATYGIAVTG</sequence>
<gene>
    <name evidence="4" type="ORF">PV07_04165</name>
</gene>
<dbReference type="InterPro" id="IPR027443">
    <property type="entry name" value="IPNS-like_sf"/>
</dbReference>